<organism evidence="2 3">
    <name type="scientific">Nitrincola iocasae</name>
    <dbReference type="NCBI Taxonomy" id="2614693"/>
    <lineage>
        <taxon>Bacteria</taxon>
        <taxon>Pseudomonadati</taxon>
        <taxon>Pseudomonadota</taxon>
        <taxon>Gammaproteobacteria</taxon>
        <taxon>Oceanospirillales</taxon>
        <taxon>Oceanospirillaceae</taxon>
        <taxon>Nitrincola</taxon>
    </lineage>
</organism>
<protein>
    <submittedName>
        <fullName evidence="2">Uncharacterized protein</fullName>
    </submittedName>
</protein>
<accession>A0A5J6LCM5</accession>
<feature type="transmembrane region" description="Helical" evidence="1">
    <location>
        <begin position="44"/>
        <end position="63"/>
    </location>
</feature>
<dbReference type="Proteomes" id="UP000325606">
    <property type="component" value="Chromosome"/>
</dbReference>
<evidence type="ECO:0000313" key="3">
    <source>
        <dbReference type="Proteomes" id="UP000325606"/>
    </source>
</evidence>
<keyword evidence="3" id="KW-1185">Reference proteome</keyword>
<dbReference type="EMBL" id="CP044222">
    <property type="protein sequence ID" value="QEW06349.1"/>
    <property type="molecule type" value="Genomic_DNA"/>
</dbReference>
<sequence length="199" mass="22296">MSTLRKCLRSWYLRNSPFLAFCLVLVSLFFVIKTFCTETEPSLLIAGLTLQLLGILITFIGILDIRKEFNRPGFWELIKGLFRFKSRTVYGIGSGNLNMLAATVTASKAEPTTGSSKEDVNAENIYRLFNMVHEDRHQAQMLLEQLRNIEKRIDAEVLPKVGQISQQTERIHISGSGLTLMGLGWVAIGVICSAIPSFL</sequence>
<dbReference type="AlphaFoldDB" id="A0A5J6LCM5"/>
<name>A0A5J6LCM5_9GAMM</name>
<reference evidence="2 3" key="1">
    <citation type="submission" date="2019-09" db="EMBL/GenBank/DDBJ databases">
        <title>Nitrincola iocasae sp. nov., a bacterium isolated from the sediment collected at a cold seep field in South China Sea.</title>
        <authorList>
            <person name="Zhang H."/>
            <person name="Wang H."/>
            <person name="Li C."/>
        </authorList>
    </citation>
    <scope>NUCLEOTIDE SEQUENCE [LARGE SCALE GENOMIC DNA]</scope>
    <source>
        <strain evidence="2 3">KXZD1103</strain>
    </source>
</reference>
<keyword evidence="1" id="KW-0472">Membrane</keyword>
<dbReference type="RefSeq" id="WP_151054602.1">
    <property type="nucleotide sequence ID" value="NZ_CP044222.1"/>
</dbReference>
<keyword evidence="1" id="KW-0812">Transmembrane</keyword>
<evidence type="ECO:0000313" key="2">
    <source>
        <dbReference type="EMBL" id="QEW06349.1"/>
    </source>
</evidence>
<proteinExistence type="predicted"/>
<feature type="transmembrane region" description="Helical" evidence="1">
    <location>
        <begin position="178"/>
        <end position="198"/>
    </location>
</feature>
<feature type="transmembrane region" description="Helical" evidence="1">
    <location>
        <begin position="12"/>
        <end position="32"/>
    </location>
</feature>
<evidence type="ECO:0000256" key="1">
    <source>
        <dbReference type="SAM" id="Phobius"/>
    </source>
</evidence>
<keyword evidence="1" id="KW-1133">Transmembrane helix</keyword>
<dbReference type="KEGG" id="nik:F5I99_07435"/>
<gene>
    <name evidence="2" type="ORF">F5I99_07435</name>
</gene>